<dbReference type="AlphaFoldDB" id="A0A0G1UC41"/>
<evidence type="ECO:0000313" key="3">
    <source>
        <dbReference type="EMBL" id="KKU91721.1"/>
    </source>
</evidence>
<evidence type="ECO:0000256" key="1">
    <source>
        <dbReference type="SAM" id="MobiDB-lite"/>
    </source>
</evidence>
<organism evidence="3 4">
    <name type="scientific">Candidatus Jorgensenbacteria bacterium GW2011_GWA1_48_11</name>
    <dbReference type="NCBI Taxonomy" id="1618660"/>
    <lineage>
        <taxon>Bacteria</taxon>
        <taxon>Candidatus Joergenseniibacteriota</taxon>
    </lineage>
</organism>
<keyword evidence="2" id="KW-0472">Membrane</keyword>
<evidence type="ECO:0000256" key="2">
    <source>
        <dbReference type="SAM" id="Phobius"/>
    </source>
</evidence>
<feature type="transmembrane region" description="Helical" evidence="2">
    <location>
        <begin position="12"/>
        <end position="30"/>
    </location>
</feature>
<gene>
    <name evidence="3" type="ORF">UY23_C0001G0327</name>
</gene>
<evidence type="ECO:0000313" key="4">
    <source>
        <dbReference type="Proteomes" id="UP000034956"/>
    </source>
</evidence>
<feature type="region of interest" description="Disordered" evidence="1">
    <location>
        <begin position="34"/>
        <end position="53"/>
    </location>
</feature>
<keyword evidence="2" id="KW-0812">Transmembrane</keyword>
<protein>
    <submittedName>
        <fullName evidence="3">Uncharacterized protein</fullName>
    </submittedName>
</protein>
<proteinExistence type="predicted"/>
<dbReference type="EMBL" id="LCPF01000001">
    <property type="protein sequence ID" value="KKU91721.1"/>
    <property type="molecule type" value="Genomic_DNA"/>
</dbReference>
<sequence>MNTMDKKQEYILIGIGVVVVLLIIAGLVFTKGGPASPTGTQEATPAGFLSDNPNALPTVQGGTREKVTTAIPTPDVNATSVSKDVAIPFNVQETGNISFRQFEIRGEGNQFVPDTIVVNAGDVIDLKLTAVDGDYNIFFPDFGIKVAVAEGQSTKPGAINFQAATYGQYLFSCSICRGTVTGTLIVNQK</sequence>
<name>A0A0G1UC41_9BACT</name>
<dbReference type="SUPFAM" id="SSF49503">
    <property type="entry name" value="Cupredoxins"/>
    <property type="match status" value="1"/>
</dbReference>
<comment type="caution">
    <text evidence="3">The sequence shown here is derived from an EMBL/GenBank/DDBJ whole genome shotgun (WGS) entry which is preliminary data.</text>
</comment>
<keyword evidence="2" id="KW-1133">Transmembrane helix</keyword>
<dbReference type="Proteomes" id="UP000034956">
    <property type="component" value="Unassembled WGS sequence"/>
</dbReference>
<dbReference type="Gene3D" id="2.60.40.420">
    <property type="entry name" value="Cupredoxins - blue copper proteins"/>
    <property type="match status" value="1"/>
</dbReference>
<dbReference type="InterPro" id="IPR008972">
    <property type="entry name" value="Cupredoxin"/>
</dbReference>
<reference evidence="3 4" key="1">
    <citation type="journal article" date="2015" name="Nature">
        <title>rRNA introns, odd ribosomes, and small enigmatic genomes across a large radiation of phyla.</title>
        <authorList>
            <person name="Brown C.T."/>
            <person name="Hug L.A."/>
            <person name="Thomas B.C."/>
            <person name="Sharon I."/>
            <person name="Castelle C.J."/>
            <person name="Singh A."/>
            <person name="Wilkins M.J."/>
            <person name="Williams K.H."/>
            <person name="Banfield J.F."/>
        </authorList>
    </citation>
    <scope>NUCLEOTIDE SEQUENCE [LARGE SCALE GENOMIC DNA]</scope>
</reference>
<accession>A0A0G1UC41</accession>